<reference evidence="1 2" key="1">
    <citation type="submission" date="2019-01" db="EMBL/GenBank/DDBJ databases">
        <title>A draft genome assembly of the solar-powered sea slug Elysia chlorotica.</title>
        <authorList>
            <person name="Cai H."/>
            <person name="Li Q."/>
            <person name="Fang X."/>
            <person name="Li J."/>
            <person name="Curtis N.E."/>
            <person name="Altenburger A."/>
            <person name="Shibata T."/>
            <person name="Feng M."/>
            <person name="Maeda T."/>
            <person name="Schwartz J.A."/>
            <person name="Shigenobu S."/>
            <person name="Lundholm N."/>
            <person name="Nishiyama T."/>
            <person name="Yang H."/>
            <person name="Hasebe M."/>
            <person name="Li S."/>
            <person name="Pierce S.K."/>
            <person name="Wang J."/>
        </authorList>
    </citation>
    <scope>NUCLEOTIDE SEQUENCE [LARGE SCALE GENOMIC DNA]</scope>
    <source>
        <strain evidence="1">EC2010</strain>
        <tissue evidence="1">Whole organism of an adult</tissue>
    </source>
</reference>
<comment type="caution">
    <text evidence="1">The sequence shown here is derived from an EMBL/GenBank/DDBJ whole genome shotgun (WGS) entry which is preliminary data.</text>
</comment>
<sequence length="291" mass="32540">MSGDAETSTFNLRLLNDAANAINNTSKRLVRGVDDTLYVLDQEGGTTTEDVNALGEDLFDFLDEHCFEKDKTLPCILSSRFREAMSLDIFEQTLSRPGPPLRSPNVTTAKAVVPGLIGLRDTIQVMVIYKGIISPTRTEIDKFFERVCDDPKCLRTLYGDNVLPLCVQHPAWFYYPENDDDGNGADSEKDSYITKACIYIQEFEKNPYSTKCALCCIYHRLADSTKCNDDISTTLTLAGAPDEFCVNNAILSAYSMHDINKENEPFKFGDLKFVLDDLGAQVVMLNGTVYR</sequence>
<keyword evidence="2" id="KW-1185">Reference proteome</keyword>
<evidence type="ECO:0000313" key="2">
    <source>
        <dbReference type="Proteomes" id="UP000271974"/>
    </source>
</evidence>
<name>A0A3S1BP47_ELYCH</name>
<evidence type="ECO:0000313" key="1">
    <source>
        <dbReference type="EMBL" id="RUS71489.1"/>
    </source>
</evidence>
<gene>
    <name evidence="1" type="ORF">EGW08_020740</name>
</gene>
<accession>A0A3S1BP47</accession>
<organism evidence="1 2">
    <name type="scientific">Elysia chlorotica</name>
    <name type="common">Eastern emerald elysia</name>
    <name type="synonym">Sea slug</name>
    <dbReference type="NCBI Taxonomy" id="188477"/>
    <lineage>
        <taxon>Eukaryota</taxon>
        <taxon>Metazoa</taxon>
        <taxon>Spiralia</taxon>
        <taxon>Lophotrochozoa</taxon>
        <taxon>Mollusca</taxon>
        <taxon>Gastropoda</taxon>
        <taxon>Heterobranchia</taxon>
        <taxon>Euthyneura</taxon>
        <taxon>Panpulmonata</taxon>
        <taxon>Sacoglossa</taxon>
        <taxon>Placobranchoidea</taxon>
        <taxon>Plakobranchidae</taxon>
        <taxon>Elysia</taxon>
    </lineage>
</organism>
<protein>
    <submittedName>
        <fullName evidence="1">Uncharacterized protein</fullName>
    </submittedName>
</protein>
<dbReference type="OrthoDB" id="10447488at2759"/>
<proteinExistence type="predicted"/>
<dbReference type="AlphaFoldDB" id="A0A3S1BP47"/>
<dbReference type="EMBL" id="RQTK01001204">
    <property type="protein sequence ID" value="RUS71489.1"/>
    <property type="molecule type" value="Genomic_DNA"/>
</dbReference>
<dbReference type="Proteomes" id="UP000271974">
    <property type="component" value="Unassembled WGS sequence"/>
</dbReference>